<comment type="caution">
    <text evidence="2">The sequence shown here is derived from an EMBL/GenBank/DDBJ whole genome shotgun (WGS) entry which is preliminary data.</text>
</comment>
<dbReference type="InterPro" id="IPR018771">
    <property type="entry name" value="PocR_dom"/>
</dbReference>
<dbReference type="Proteomes" id="UP001519307">
    <property type="component" value="Unassembled WGS sequence"/>
</dbReference>
<reference evidence="2 3" key="1">
    <citation type="submission" date="2021-03" db="EMBL/GenBank/DDBJ databases">
        <title>Genomic Encyclopedia of Type Strains, Phase IV (KMG-IV): sequencing the most valuable type-strain genomes for metagenomic binning, comparative biology and taxonomic classification.</title>
        <authorList>
            <person name="Goeker M."/>
        </authorList>
    </citation>
    <scope>NUCLEOTIDE SEQUENCE [LARGE SCALE GENOMIC DNA]</scope>
    <source>
        <strain evidence="2 3">DSM 28783</strain>
    </source>
</reference>
<evidence type="ECO:0000259" key="1">
    <source>
        <dbReference type="Pfam" id="PF10114"/>
    </source>
</evidence>
<proteinExistence type="predicted"/>
<evidence type="ECO:0000313" key="2">
    <source>
        <dbReference type="EMBL" id="MBP2033650.1"/>
    </source>
</evidence>
<keyword evidence="3" id="KW-1185">Reference proteome</keyword>
<organism evidence="2 3">
    <name type="scientific">Clostridium algifaecis</name>
    <dbReference type="NCBI Taxonomy" id="1472040"/>
    <lineage>
        <taxon>Bacteria</taxon>
        <taxon>Bacillati</taxon>
        <taxon>Bacillota</taxon>
        <taxon>Clostridia</taxon>
        <taxon>Eubacteriales</taxon>
        <taxon>Clostridiaceae</taxon>
        <taxon>Clostridium</taxon>
    </lineage>
</organism>
<dbReference type="RefSeq" id="WP_209702915.1">
    <property type="nucleotide sequence ID" value="NZ_JAGGLM010000018.1"/>
</dbReference>
<gene>
    <name evidence="2" type="ORF">J2Z42_002357</name>
</gene>
<evidence type="ECO:0000313" key="3">
    <source>
        <dbReference type="Proteomes" id="UP001519307"/>
    </source>
</evidence>
<dbReference type="Pfam" id="PF10114">
    <property type="entry name" value="PocR"/>
    <property type="match status" value="1"/>
</dbReference>
<sequence>MDSRSLDLNDILNINLLKEIQNTLSKVTKFTYSAIDFKGNSINDCYNMCKFCKRMINTPKGRILCHAAIVNAAMQASSSQKPYIFICHAGLLEVVFPIIVNDNYVGAITFGKVRTKNDKLKRTENLNCNFKSWVKDPDFLKDFWDTPYIDYDKVEAVISLINIILNESVMKSKLNLM</sequence>
<dbReference type="EMBL" id="JAGGLM010000018">
    <property type="protein sequence ID" value="MBP2033650.1"/>
    <property type="molecule type" value="Genomic_DNA"/>
</dbReference>
<name>A0ABS4KVK6_9CLOT</name>
<protein>
    <submittedName>
        <fullName evidence="2">Ligand-binding sensor protein</fullName>
    </submittedName>
</protein>
<accession>A0ABS4KVK6</accession>
<feature type="domain" description="PocR" evidence="1">
    <location>
        <begin position="10"/>
        <end position="167"/>
    </location>
</feature>